<evidence type="ECO:0000313" key="2">
    <source>
        <dbReference type="EMBL" id="MQP15375.1"/>
    </source>
</evidence>
<accession>A0A6G1VP94</accession>
<proteinExistence type="predicted"/>
<feature type="signal peptide" evidence="1">
    <location>
        <begin position="1"/>
        <end position="19"/>
    </location>
</feature>
<dbReference type="InterPro" id="IPR011990">
    <property type="entry name" value="TPR-like_helical_dom_sf"/>
</dbReference>
<dbReference type="Proteomes" id="UP000477980">
    <property type="component" value="Unassembled WGS sequence"/>
</dbReference>
<dbReference type="Gene3D" id="1.25.40.390">
    <property type="match status" value="1"/>
</dbReference>
<dbReference type="SUPFAM" id="SSF48452">
    <property type="entry name" value="TPR-like"/>
    <property type="match status" value="1"/>
</dbReference>
<reference evidence="2 3" key="1">
    <citation type="submission" date="2019-09" db="EMBL/GenBank/DDBJ databases">
        <title>Distinct polysaccharide growth profiles of human intestinal Prevotella copri isolates.</title>
        <authorList>
            <person name="Fehlner-Peach H."/>
            <person name="Magnabosco C."/>
            <person name="Raghavan V."/>
            <person name="Scher J.U."/>
            <person name="Tett A."/>
            <person name="Cox L.M."/>
            <person name="Gottsegen C."/>
            <person name="Watters A."/>
            <person name="Wiltshire- Gordon J.D."/>
            <person name="Segata N."/>
            <person name="Bonneau R."/>
            <person name="Littman D.R."/>
        </authorList>
    </citation>
    <scope>NUCLEOTIDE SEQUENCE [LARGE SCALE GENOMIC DNA]</scope>
    <source>
        <strain evidence="3">iAA917</strain>
    </source>
</reference>
<gene>
    <name evidence="2" type="ORF">F7D25_13385</name>
</gene>
<dbReference type="Pfam" id="PF12771">
    <property type="entry name" value="SusD-like_2"/>
    <property type="match status" value="1"/>
</dbReference>
<dbReference type="OrthoDB" id="9766256at2"/>
<name>A0A6G1VP94_9BACT</name>
<dbReference type="InterPro" id="IPR041662">
    <property type="entry name" value="SusD-like_2"/>
</dbReference>
<keyword evidence="2" id="KW-0449">Lipoprotein</keyword>
<dbReference type="AlphaFoldDB" id="A0A6G1VP94"/>
<keyword evidence="1" id="KW-0732">Signal</keyword>
<protein>
    <submittedName>
        <fullName evidence="2">SusD/RagB family nutrient-binding outer membrane lipoprotein</fullName>
    </submittedName>
</protein>
<dbReference type="EMBL" id="VZAH01000131">
    <property type="protein sequence ID" value="MQP15375.1"/>
    <property type="molecule type" value="Genomic_DNA"/>
</dbReference>
<dbReference type="PROSITE" id="PS51257">
    <property type="entry name" value="PROKAR_LIPOPROTEIN"/>
    <property type="match status" value="1"/>
</dbReference>
<dbReference type="RefSeq" id="WP_153091653.1">
    <property type="nucleotide sequence ID" value="NZ_VZAH01000131.1"/>
</dbReference>
<sequence>MKKKIFSIMMAGLALVALGSCSNTDYTEKYPDPSKTNTVSVPDVFTAVLFKGNTWLNPVYYRYYCQTQTSGVFGGMIGSSNGKGRFMGGGEGRFNDRWTNFYDMLTQYRVLEKTYNKLDESEQNANKVYLMVSRSILESQLHEMLSLFGAVPFKGAGTLWENSDYTGAKQKAAYDDDADLYKMILADLKEAGDYFAEGGPSTAVQNAMASKDYTIAAGNAARWQKYINSLRLRIALHLSTNGSVTSEAHAAIKEIIENPTKYPVIESNADNMGVEPSTNSDDFNWGKSISQALWTGYTPSQAMLDALNVPANGIPTANTDPRIQVMLDPNPDGEYISYDVTKTNSEISDIATEKGKDYQKRKLYPANYYCVLDSQAVAGWKEYEGNSNVFGLWMGAAEVSLSKSEAYLMGYGVTKDEAKAKVCFIKGVELSTEYFWNEKKNSSLYKKGNDSYNANRDLIEPTAEEIAAYAEKAWKPTQEAVCTQLWLNFGWTNLLEAWNVTRRTGYPEVSFAKDNQLASYPTPPGRLPYPSDELNYNKDNVQAAISKYYKEPLGYFSTLFWAKDVYYKIVAEH</sequence>
<feature type="chain" id="PRO_5026081915" evidence="1">
    <location>
        <begin position="20"/>
        <end position="573"/>
    </location>
</feature>
<evidence type="ECO:0000256" key="1">
    <source>
        <dbReference type="SAM" id="SignalP"/>
    </source>
</evidence>
<comment type="caution">
    <text evidence="2">The sequence shown here is derived from an EMBL/GenBank/DDBJ whole genome shotgun (WGS) entry which is preliminary data.</text>
</comment>
<evidence type="ECO:0000313" key="3">
    <source>
        <dbReference type="Proteomes" id="UP000477980"/>
    </source>
</evidence>
<organism evidence="2 3">
    <name type="scientific">Segatella copri</name>
    <dbReference type="NCBI Taxonomy" id="165179"/>
    <lineage>
        <taxon>Bacteria</taxon>
        <taxon>Pseudomonadati</taxon>
        <taxon>Bacteroidota</taxon>
        <taxon>Bacteroidia</taxon>
        <taxon>Bacteroidales</taxon>
        <taxon>Prevotellaceae</taxon>
        <taxon>Segatella</taxon>
    </lineage>
</organism>